<keyword evidence="1" id="KW-0472">Membrane</keyword>
<accession>A0A0F2LRD9</accession>
<evidence type="ECO:0000313" key="3">
    <source>
        <dbReference type="EMBL" id="MCL7344745.1"/>
    </source>
</evidence>
<dbReference type="AlphaFoldDB" id="A0A0F2LRD9"/>
<evidence type="ECO:0000256" key="1">
    <source>
        <dbReference type="SAM" id="Phobius"/>
    </source>
</evidence>
<evidence type="ECO:0000313" key="2">
    <source>
        <dbReference type="EMBL" id="KJR78356.1"/>
    </source>
</evidence>
<protein>
    <submittedName>
        <fullName evidence="2">Uncharacterized protein</fullName>
    </submittedName>
</protein>
<keyword evidence="1" id="KW-1133">Transmembrane helix</keyword>
<feature type="transmembrane region" description="Helical" evidence="1">
    <location>
        <begin position="501"/>
        <end position="520"/>
    </location>
</feature>
<proteinExistence type="predicted"/>
<keyword evidence="1" id="KW-0812">Transmembrane</keyword>
<sequence length="523" mass="57754">MRKGLSLFLSIAIILSIVAPLAYTYFSVPSQQGLKIGKVASAYTDPTSFTVEYFYDTIFFIILNPESFTGVNITGIFVNTYSNGWQEMSNSLEICLDGSYQPVTFPFVIFPNDANTYYAPFYGGYPAVAIKVTNPSYFGKELAVVTSNGNTILVYPILNFPGGELHNKLLFEGLNAAGSSPYTNTPYPYYTSSLFPQLTTITLISSTYSSGLVITNGSYYNGKSFTEEILGSFTSDYPSPADGYAIGMFLTPGEDFFSYQNWSVPFYVDVPSFTPPAFKSSSEMNFPLLGTKGPFAPFQGILMLPYSTTPYLVVQWDPYWGNKGQFNVLIVDYGSPSSPPIIISYIEKGYGDISNLRPYDLILFKVTYFSNGTLEAEVIDLDSGEVESLLLNLQGFNPEPGVYWTYVNSPSDVYYENWNLLYWNFTTVNNSASTTSTISTTTSTTTSTSTYSTTTTTITSTTTTITSTTTTITSSVIYTMPSSSGISNFMSDLSSLFNNPLFYMMLMIVILLIAILVVLMTRR</sequence>
<reference evidence="3" key="2">
    <citation type="submission" date="2022-05" db="EMBL/GenBank/DDBJ databases">
        <title>Metagenome Sequencing of an Archaeal-Dominated Microbial Community from a Hot Spring at the Los Azufres Geothermal Field, Mexico.</title>
        <authorList>
            <person name="Marin-Paredes R."/>
            <person name="Martinez-Romero E."/>
            <person name="Servin-Garciduenas L.E."/>
        </authorList>
    </citation>
    <scope>NUCLEOTIDE SEQUENCE</scope>
    <source>
        <strain evidence="3">AZ1-454</strain>
    </source>
</reference>
<comment type="caution">
    <text evidence="2">The sequence shown here is derived from an EMBL/GenBank/DDBJ whole genome shotgun (WGS) entry which is preliminary data.</text>
</comment>
<gene>
    <name evidence="3" type="ORF">TQ35_009270</name>
    <name evidence="2" type="ORF">TQ35_07725</name>
</gene>
<reference evidence="2" key="1">
    <citation type="submission" date="2015-03" db="EMBL/GenBank/DDBJ databases">
        <title>Metagenome Sequencing of an Archaeal-Dominated Microbial Community from a Hot Spring at the Los Azufres Geothermal Field, Mexico.</title>
        <authorList>
            <person name="Servin-Garciduenas L.E."/>
            <person name="Martinez-Romero E."/>
        </authorList>
    </citation>
    <scope>NUCLEOTIDE SEQUENCE [LARGE SCALE GENOMIC DNA]</scope>
    <source>
        <strain evidence="2">AZ1-454</strain>
    </source>
</reference>
<organism evidence="2">
    <name type="scientific">Candidatus Aramenus sulfurataquae</name>
    <dbReference type="NCBI Taxonomy" id="1326980"/>
    <lineage>
        <taxon>Archaea</taxon>
        <taxon>Thermoproteota</taxon>
        <taxon>Thermoprotei</taxon>
        <taxon>Sulfolobales</taxon>
        <taxon>Sulfolobaceae</taxon>
        <taxon>Candidatus Aramenus</taxon>
    </lineage>
</organism>
<name>A0A0F2LRD9_9CREN</name>
<dbReference type="EMBL" id="JZWS02000032">
    <property type="protein sequence ID" value="MCL7344745.1"/>
    <property type="molecule type" value="Genomic_DNA"/>
</dbReference>
<dbReference type="EMBL" id="JZWS01000126">
    <property type="protein sequence ID" value="KJR78356.1"/>
    <property type="molecule type" value="Genomic_DNA"/>
</dbReference>